<dbReference type="RefSeq" id="WP_164623224.1">
    <property type="nucleotide sequence ID" value="NZ_JAAIVJ010000001.1"/>
</dbReference>
<dbReference type="PANTHER" id="PTHR13847">
    <property type="entry name" value="SARCOSINE DEHYDROGENASE-RELATED"/>
    <property type="match status" value="1"/>
</dbReference>
<dbReference type="Gene3D" id="3.30.9.10">
    <property type="entry name" value="D-Amino Acid Oxidase, subunit A, domain 2"/>
    <property type="match status" value="1"/>
</dbReference>
<dbReference type="EMBL" id="JAAIVJ010000001">
    <property type="protein sequence ID" value="NEY89218.1"/>
    <property type="molecule type" value="Genomic_DNA"/>
</dbReference>
<comment type="caution">
    <text evidence="3">The sequence shown here is derived from an EMBL/GenBank/DDBJ whole genome shotgun (WGS) entry which is preliminary data.</text>
</comment>
<gene>
    <name evidence="3" type="ORF">G4Z14_02830</name>
</gene>
<dbReference type="InterPro" id="IPR006076">
    <property type="entry name" value="FAD-dep_OxRdtase"/>
</dbReference>
<dbReference type="Gene3D" id="3.50.50.60">
    <property type="entry name" value="FAD/NAD(P)-binding domain"/>
    <property type="match status" value="1"/>
</dbReference>
<evidence type="ECO:0000313" key="4">
    <source>
        <dbReference type="Proteomes" id="UP000477782"/>
    </source>
</evidence>
<dbReference type="InterPro" id="IPR036188">
    <property type="entry name" value="FAD/NAD-bd_sf"/>
</dbReference>
<dbReference type="GO" id="GO:0016491">
    <property type="term" value="F:oxidoreductase activity"/>
    <property type="evidence" value="ECO:0007669"/>
    <property type="project" value="UniProtKB-KW"/>
</dbReference>
<dbReference type="GO" id="GO:0005737">
    <property type="term" value="C:cytoplasm"/>
    <property type="evidence" value="ECO:0007669"/>
    <property type="project" value="TreeGrafter"/>
</dbReference>
<dbReference type="Proteomes" id="UP000477782">
    <property type="component" value="Unassembled WGS sequence"/>
</dbReference>
<keyword evidence="4" id="KW-1185">Reference proteome</keyword>
<evidence type="ECO:0000313" key="3">
    <source>
        <dbReference type="EMBL" id="NEY89218.1"/>
    </source>
</evidence>
<feature type="domain" description="FAD dependent oxidoreductase" evidence="2">
    <location>
        <begin position="4"/>
        <end position="332"/>
    </location>
</feature>
<dbReference type="SUPFAM" id="SSF51905">
    <property type="entry name" value="FAD/NAD(P)-binding domain"/>
    <property type="match status" value="1"/>
</dbReference>
<dbReference type="Pfam" id="PF01266">
    <property type="entry name" value="DAO"/>
    <property type="match status" value="1"/>
</dbReference>
<dbReference type="PANTHER" id="PTHR13847:SF289">
    <property type="entry name" value="GLYCINE OXIDASE"/>
    <property type="match status" value="1"/>
</dbReference>
<accession>A0A6M0QP17</accession>
<evidence type="ECO:0000256" key="1">
    <source>
        <dbReference type="ARBA" id="ARBA00023002"/>
    </source>
</evidence>
<proteinExistence type="predicted"/>
<reference evidence="3 4" key="1">
    <citation type="submission" date="2020-02" db="EMBL/GenBank/DDBJ databases">
        <authorList>
            <person name="Chen W.-M."/>
        </authorList>
    </citation>
    <scope>NUCLEOTIDE SEQUENCE [LARGE SCALE GENOMIC DNA]</scope>
    <source>
        <strain evidence="3 4">KMS-5</strain>
    </source>
</reference>
<dbReference type="AlphaFoldDB" id="A0A6M0QP17"/>
<name>A0A6M0QP17_9RHOB</name>
<keyword evidence="1" id="KW-0560">Oxidoreductase</keyword>
<organism evidence="3 4">
    <name type="scientific">Tabrizicola oligotrophica</name>
    <dbReference type="NCBI Taxonomy" id="2710650"/>
    <lineage>
        <taxon>Bacteria</taxon>
        <taxon>Pseudomonadati</taxon>
        <taxon>Pseudomonadota</taxon>
        <taxon>Alphaproteobacteria</taxon>
        <taxon>Rhodobacterales</taxon>
        <taxon>Paracoccaceae</taxon>
        <taxon>Tabrizicola</taxon>
    </lineage>
</organism>
<sequence length="355" mass="36682">MEKITIIGAGLIGAALAFELTRRGRDVTVVEAGLPAAMASGRSFGWINASFSLSEAHFALRLAGMAAHERLARALPGLHRASGCLWWEEAGEALAATAARLEAAGYPLERLGRAGIARREPALTAPPEEALFFPTEGWVDAAELSRALLAASGARVLSGVRGQLRVAEGRVTGVETPHGPLAADQVVIAAGLGAPDLLAPLGLALPMLHRPGLLLRSAPVGLRLAHILAGPEQELRQEDDGRLLAPAAAFHQSDAGDDLSDPLGQAVAALARISALLGLKDLRVETVMQADRPVPGDGLPIIGAVAGVPGLWLSVMHSGVTLAAIAAEALAAEMTGQGILPEAAPFRPDRLLRPV</sequence>
<protein>
    <submittedName>
        <fullName evidence="3">FAD-binding oxidoreductase</fullName>
    </submittedName>
</protein>
<evidence type="ECO:0000259" key="2">
    <source>
        <dbReference type="Pfam" id="PF01266"/>
    </source>
</evidence>